<gene>
    <name evidence="2" type="ORF">DK182_09030</name>
</gene>
<sequence length="67" mass="7842">MLFSDSETSKKALALEGSLRQRKTAQTEILYFVVVRVRVFFFASFGFFSVKRKKKGGHFWLDEKFSL</sequence>
<accession>A0ABM6W7Q2</accession>
<keyword evidence="1" id="KW-1133">Transmembrane helix</keyword>
<keyword evidence="1" id="KW-0472">Membrane</keyword>
<evidence type="ECO:0000313" key="2">
    <source>
        <dbReference type="EMBL" id="AWN21456.1"/>
    </source>
</evidence>
<evidence type="ECO:0000313" key="3">
    <source>
        <dbReference type="Proteomes" id="UP000245369"/>
    </source>
</evidence>
<organism evidence="2 3">
    <name type="scientific">Streptococcus sobrinus</name>
    <dbReference type="NCBI Taxonomy" id="1310"/>
    <lineage>
        <taxon>Bacteria</taxon>
        <taxon>Bacillati</taxon>
        <taxon>Bacillota</taxon>
        <taxon>Bacilli</taxon>
        <taxon>Lactobacillales</taxon>
        <taxon>Streptococcaceae</taxon>
        <taxon>Streptococcus</taxon>
    </lineage>
</organism>
<keyword evidence="3" id="KW-1185">Reference proteome</keyword>
<dbReference type="EMBL" id="CP029490">
    <property type="protein sequence ID" value="AWN21456.1"/>
    <property type="molecule type" value="Genomic_DNA"/>
</dbReference>
<evidence type="ECO:0000256" key="1">
    <source>
        <dbReference type="SAM" id="Phobius"/>
    </source>
</evidence>
<feature type="transmembrane region" description="Helical" evidence="1">
    <location>
        <begin position="29"/>
        <end position="50"/>
    </location>
</feature>
<proteinExistence type="predicted"/>
<name>A0ABM6W7Q2_9STRE</name>
<protein>
    <submittedName>
        <fullName evidence="2">Uncharacterized protein</fullName>
    </submittedName>
</protein>
<dbReference type="Proteomes" id="UP000245369">
    <property type="component" value="Chromosome"/>
</dbReference>
<keyword evidence="1" id="KW-0812">Transmembrane</keyword>
<reference evidence="2 3" key="1">
    <citation type="submission" date="2018-05" db="EMBL/GenBank/DDBJ databases">
        <title>Complete genome sequences of Streptococcus sobrinus.</title>
        <authorList>
            <person name="Sales M."/>
            <person name="Jensen P.A."/>
        </authorList>
    </citation>
    <scope>NUCLEOTIDE SEQUENCE [LARGE SCALE GENOMIC DNA]</scope>
    <source>
        <strain evidence="2 3">SL1</strain>
    </source>
</reference>